<evidence type="ECO:0000313" key="2">
    <source>
        <dbReference type="EMBL" id="HIU12921.1"/>
    </source>
</evidence>
<reference evidence="2" key="2">
    <citation type="journal article" date="2021" name="PeerJ">
        <title>Extensive microbial diversity within the chicken gut microbiome revealed by metagenomics and culture.</title>
        <authorList>
            <person name="Gilroy R."/>
            <person name="Ravi A."/>
            <person name="Getino M."/>
            <person name="Pursley I."/>
            <person name="Horton D.L."/>
            <person name="Alikhan N.F."/>
            <person name="Baker D."/>
            <person name="Gharbi K."/>
            <person name="Hall N."/>
            <person name="Watson M."/>
            <person name="Adriaenssens E.M."/>
            <person name="Foster-Nyarko E."/>
            <person name="Jarju S."/>
            <person name="Secka A."/>
            <person name="Antonio M."/>
            <person name="Oren A."/>
            <person name="Chaudhuri R.R."/>
            <person name="La Ragione R."/>
            <person name="Hildebrand F."/>
            <person name="Pallen M.J."/>
        </authorList>
    </citation>
    <scope>NUCLEOTIDE SEQUENCE</scope>
    <source>
        <strain evidence="2">CHK195-11698</strain>
    </source>
</reference>
<comment type="caution">
    <text evidence="2">The sequence shown here is derived from an EMBL/GenBank/DDBJ whole genome shotgun (WGS) entry which is preliminary data.</text>
</comment>
<dbReference type="GO" id="GO:0016747">
    <property type="term" value="F:acyltransferase activity, transferring groups other than amino-acyl groups"/>
    <property type="evidence" value="ECO:0007669"/>
    <property type="project" value="InterPro"/>
</dbReference>
<dbReference type="AlphaFoldDB" id="A0A9D1HM25"/>
<feature type="domain" description="N-acetyltransferase" evidence="1">
    <location>
        <begin position="27"/>
        <end position="182"/>
    </location>
</feature>
<evidence type="ECO:0000313" key="3">
    <source>
        <dbReference type="Proteomes" id="UP000824175"/>
    </source>
</evidence>
<dbReference type="InterPro" id="IPR000182">
    <property type="entry name" value="GNAT_dom"/>
</dbReference>
<name>A0A9D1HM25_9FIRM</name>
<gene>
    <name evidence="2" type="ORF">IAD15_02480</name>
</gene>
<evidence type="ECO:0000259" key="1">
    <source>
        <dbReference type="PROSITE" id="PS51186"/>
    </source>
</evidence>
<dbReference type="Gene3D" id="3.40.630.30">
    <property type="match status" value="1"/>
</dbReference>
<proteinExistence type="predicted"/>
<sequence>MKISYRLLSKKELSSDWLMSFCHDQHITARYIKQSQQWLIQPCSINRQWDKEKRQWIPTYLARQIDRHGYVIGAYHHETCIGFIALDGCLKGSKNQYANLTMLFVDDGWQGHGIGQSLFSLIQPYARQLGAQKLFISAIPSVETVDFYFHRGCWDAKEIIPSYIDSTEDRYLEYDLKNAYPD</sequence>
<protein>
    <submittedName>
        <fullName evidence="2">GNAT family N-acetyltransferase</fullName>
    </submittedName>
</protein>
<dbReference type="CDD" id="cd04301">
    <property type="entry name" value="NAT_SF"/>
    <property type="match status" value="1"/>
</dbReference>
<dbReference type="PROSITE" id="PS51186">
    <property type="entry name" value="GNAT"/>
    <property type="match status" value="1"/>
</dbReference>
<reference evidence="2" key="1">
    <citation type="submission" date="2020-10" db="EMBL/GenBank/DDBJ databases">
        <authorList>
            <person name="Gilroy R."/>
        </authorList>
    </citation>
    <scope>NUCLEOTIDE SEQUENCE</scope>
    <source>
        <strain evidence="2">CHK195-11698</strain>
    </source>
</reference>
<dbReference type="SUPFAM" id="SSF55729">
    <property type="entry name" value="Acyl-CoA N-acyltransferases (Nat)"/>
    <property type="match status" value="1"/>
</dbReference>
<dbReference type="InterPro" id="IPR016181">
    <property type="entry name" value="Acyl_CoA_acyltransferase"/>
</dbReference>
<organism evidence="2 3">
    <name type="scientific">Candidatus Fimiplasma intestinipullorum</name>
    <dbReference type="NCBI Taxonomy" id="2840825"/>
    <lineage>
        <taxon>Bacteria</taxon>
        <taxon>Bacillati</taxon>
        <taxon>Bacillota</taxon>
        <taxon>Clostridia</taxon>
        <taxon>Eubacteriales</taxon>
        <taxon>Candidatus Fimiplasma</taxon>
    </lineage>
</organism>
<dbReference type="Proteomes" id="UP000824175">
    <property type="component" value="Unassembled WGS sequence"/>
</dbReference>
<dbReference type="EMBL" id="DVMJ01000016">
    <property type="protein sequence ID" value="HIU12921.1"/>
    <property type="molecule type" value="Genomic_DNA"/>
</dbReference>
<accession>A0A9D1HM25</accession>
<dbReference type="Pfam" id="PF00583">
    <property type="entry name" value="Acetyltransf_1"/>
    <property type="match status" value="1"/>
</dbReference>